<reference evidence="7" key="1">
    <citation type="journal article" date="2023" name="Mol. Phylogenet. Evol.">
        <title>Genome-scale phylogeny and comparative genomics of the fungal order Sordariales.</title>
        <authorList>
            <person name="Hensen N."/>
            <person name="Bonometti L."/>
            <person name="Westerberg I."/>
            <person name="Brannstrom I.O."/>
            <person name="Guillou S."/>
            <person name="Cros-Aarteil S."/>
            <person name="Calhoun S."/>
            <person name="Haridas S."/>
            <person name="Kuo A."/>
            <person name="Mondo S."/>
            <person name="Pangilinan J."/>
            <person name="Riley R."/>
            <person name="LaButti K."/>
            <person name="Andreopoulos B."/>
            <person name="Lipzen A."/>
            <person name="Chen C."/>
            <person name="Yan M."/>
            <person name="Daum C."/>
            <person name="Ng V."/>
            <person name="Clum A."/>
            <person name="Steindorff A."/>
            <person name="Ohm R.A."/>
            <person name="Martin F."/>
            <person name="Silar P."/>
            <person name="Natvig D.O."/>
            <person name="Lalanne C."/>
            <person name="Gautier V."/>
            <person name="Ament-Velasquez S.L."/>
            <person name="Kruys A."/>
            <person name="Hutchinson M.I."/>
            <person name="Powell A.J."/>
            <person name="Barry K."/>
            <person name="Miller A.N."/>
            <person name="Grigoriev I.V."/>
            <person name="Debuchy R."/>
            <person name="Gladieux P."/>
            <person name="Hiltunen Thoren M."/>
            <person name="Johannesson H."/>
        </authorList>
    </citation>
    <scope>NUCLEOTIDE SEQUENCE</scope>
    <source>
        <strain evidence="7">CBS 333.67</strain>
    </source>
</reference>
<dbReference type="PANTHER" id="PTHR15549">
    <property type="entry name" value="PAIRED IMMUNOGLOBULIN-LIKE TYPE 2 RECEPTOR"/>
    <property type="match status" value="1"/>
</dbReference>
<evidence type="ECO:0000256" key="5">
    <source>
        <dbReference type="SAM" id="MobiDB-lite"/>
    </source>
</evidence>
<dbReference type="EMBL" id="JAUDZG010000001">
    <property type="protein sequence ID" value="KAK3309345.1"/>
    <property type="molecule type" value="Genomic_DNA"/>
</dbReference>
<organism evidence="7 8">
    <name type="scientific">Chaetomium strumarium</name>
    <dbReference type="NCBI Taxonomy" id="1170767"/>
    <lineage>
        <taxon>Eukaryota</taxon>
        <taxon>Fungi</taxon>
        <taxon>Dikarya</taxon>
        <taxon>Ascomycota</taxon>
        <taxon>Pezizomycotina</taxon>
        <taxon>Sordariomycetes</taxon>
        <taxon>Sordariomycetidae</taxon>
        <taxon>Sordariales</taxon>
        <taxon>Chaetomiaceae</taxon>
        <taxon>Chaetomium</taxon>
    </lineage>
</organism>
<evidence type="ECO:0000256" key="4">
    <source>
        <dbReference type="ARBA" id="ARBA00023136"/>
    </source>
</evidence>
<evidence type="ECO:0000256" key="6">
    <source>
        <dbReference type="SAM" id="Phobius"/>
    </source>
</evidence>
<feature type="region of interest" description="Disordered" evidence="5">
    <location>
        <begin position="1"/>
        <end position="24"/>
    </location>
</feature>
<feature type="compositionally biased region" description="Low complexity" evidence="5">
    <location>
        <begin position="1"/>
        <end position="10"/>
    </location>
</feature>
<proteinExistence type="predicted"/>
<dbReference type="Proteomes" id="UP001273166">
    <property type="component" value="Unassembled WGS sequence"/>
</dbReference>
<reference evidence="7" key="2">
    <citation type="submission" date="2023-06" db="EMBL/GenBank/DDBJ databases">
        <authorList>
            <consortium name="Lawrence Berkeley National Laboratory"/>
            <person name="Mondo S.J."/>
            <person name="Hensen N."/>
            <person name="Bonometti L."/>
            <person name="Westerberg I."/>
            <person name="Brannstrom I.O."/>
            <person name="Guillou S."/>
            <person name="Cros-Aarteil S."/>
            <person name="Calhoun S."/>
            <person name="Haridas S."/>
            <person name="Kuo A."/>
            <person name="Pangilinan J."/>
            <person name="Riley R."/>
            <person name="Labutti K."/>
            <person name="Andreopoulos B."/>
            <person name="Lipzen A."/>
            <person name="Chen C."/>
            <person name="Yanf M."/>
            <person name="Daum C."/>
            <person name="Ng V."/>
            <person name="Clum A."/>
            <person name="Steindorff A."/>
            <person name="Ohm R."/>
            <person name="Martin F."/>
            <person name="Silar P."/>
            <person name="Natvig D."/>
            <person name="Lalanne C."/>
            <person name="Gautier V."/>
            <person name="Ament-Velasquez S.L."/>
            <person name="Kruys A."/>
            <person name="Hutchinson M.I."/>
            <person name="Powell A.J."/>
            <person name="Barry K."/>
            <person name="Miller A.N."/>
            <person name="Grigoriev I.V."/>
            <person name="Debuchy R."/>
            <person name="Gladieux P."/>
            <person name="Thoren M.H."/>
            <person name="Johannesson H."/>
        </authorList>
    </citation>
    <scope>NUCLEOTIDE SEQUENCE</scope>
    <source>
        <strain evidence="7">CBS 333.67</strain>
    </source>
</reference>
<evidence type="ECO:0000256" key="1">
    <source>
        <dbReference type="ARBA" id="ARBA00004167"/>
    </source>
</evidence>
<name>A0AAJ0H0L7_9PEZI</name>
<dbReference type="AlphaFoldDB" id="A0AAJ0H0L7"/>
<evidence type="ECO:0000256" key="2">
    <source>
        <dbReference type="ARBA" id="ARBA00022692"/>
    </source>
</evidence>
<dbReference type="GO" id="GO:0016020">
    <property type="term" value="C:membrane"/>
    <property type="evidence" value="ECO:0007669"/>
    <property type="project" value="UniProtKB-SubCell"/>
</dbReference>
<keyword evidence="2 6" id="KW-0812">Transmembrane</keyword>
<keyword evidence="4 6" id="KW-0472">Membrane</keyword>
<evidence type="ECO:0000256" key="3">
    <source>
        <dbReference type="ARBA" id="ARBA00022989"/>
    </source>
</evidence>
<protein>
    <submittedName>
        <fullName evidence="7">Uncharacterized protein</fullName>
    </submittedName>
</protein>
<evidence type="ECO:0000313" key="8">
    <source>
        <dbReference type="Proteomes" id="UP001273166"/>
    </source>
</evidence>
<gene>
    <name evidence="7" type="ORF">B0T15DRAFT_497650</name>
</gene>
<evidence type="ECO:0000313" key="7">
    <source>
        <dbReference type="EMBL" id="KAK3309345.1"/>
    </source>
</evidence>
<accession>A0AAJ0H0L7</accession>
<feature type="transmembrane region" description="Helical" evidence="6">
    <location>
        <begin position="31"/>
        <end position="55"/>
    </location>
</feature>
<dbReference type="GeneID" id="87886110"/>
<dbReference type="InterPro" id="IPR051694">
    <property type="entry name" value="Immunoregulatory_rcpt-like"/>
</dbReference>
<dbReference type="GO" id="GO:0071944">
    <property type="term" value="C:cell periphery"/>
    <property type="evidence" value="ECO:0007669"/>
    <property type="project" value="UniProtKB-ARBA"/>
</dbReference>
<comment type="subcellular location">
    <subcellularLocation>
        <location evidence="1">Membrane</location>
        <topology evidence="1">Single-pass membrane protein</topology>
    </subcellularLocation>
</comment>
<dbReference type="PANTHER" id="PTHR15549:SF26">
    <property type="entry name" value="AXIAL BUDDING PATTERN PROTEIN 2-RELATED"/>
    <property type="match status" value="1"/>
</dbReference>
<dbReference type="RefSeq" id="XP_062725125.1">
    <property type="nucleotide sequence ID" value="XM_062867281.1"/>
</dbReference>
<keyword evidence="8" id="KW-1185">Reference proteome</keyword>
<keyword evidence="3 6" id="KW-1133">Transmembrane helix</keyword>
<sequence length="128" mass="13181">MTTATPTPTVGGTGASGPDSKEKQSWLSTGAIAGIAIGSAVAGMALVGIVVLFWCRGRKRQVAPQAGEIQAAPPAVGTSYYDGKEPGWGGVMAEAPDSLHKIHEMPPPDRVYEMAGDHPEAIGWGLAR</sequence>
<comment type="caution">
    <text evidence="7">The sequence shown here is derived from an EMBL/GenBank/DDBJ whole genome shotgun (WGS) entry which is preliminary data.</text>
</comment>